<evidence type="ECO:0000259" key="2">
    <source>
        <dbReference type="Pfam" id="PF03918"/>
    </source>
</evidence>
<keyword evidence="1" id="KW-0479">Metal-binding</keyword>
<keyword evidence="1" id="KW-0349">Heme</keyword>
<dbReference type="GO" id="GO:0046872">
    <property type="term" value="F:metal ion binding"/>
    <property type="evidence" value="ECO:0007669"/>
    <property type="project" value="UniProtKB-KW"/>
</dbReference>
<dbReference type="GO" id="GO:0016829">
    <property type="term" value="F:lyase activity"/>
    <property type="evidence" value="ECO:0007669"/>
    <property type="project" value="UniProtKB-KW"/>
</dbReference>
<keyword evidence="3" id="KW-0456">Lyase</keyword>
<accession>A0A7H4MLT3</accession>
<protein>
    <recommendedName>
        <fullName evidence="1">Cytochrome c-type biogenesis protein</fullName>
    </recommendedName>
</protein>
<name>A0A7H4MLT3_KLEVA</name>
<comment type="caution">
    <text evidence="3">The sequence shown here is derived from an EMBL/GenBank/DDBJ whole genome shotgun (WGS) entry which is preliminary data.</text>
</comment>
<dbReference type="Proteomes" id="UP000254545">
    <property type="component" value="Unassembled WGS sequence"/>
</dbReference>
<evidence type="ECO:0000313" key="3">
    <source>
        <dbReference type="EMBL" id="STS91283.1"/>
    </source>
</evidence>
<feature type="domain" description="CcmH/CycL/Ccl2/NrfF N-terminal" evidence="2">
    <location>
        <begin position="1"/>
        <end position="45"/>
    </location>
</feature>
<gene>
    <name evidence="3" type="ORF">NCTC9177_05189</name>
</gene>
<comment type="similarity">
    <text evidence="1">Belongs to the CcmH/CycL/Ccl2/NrfF family.</text>
</comment>
<dbReference type="EMBL" id="UGKR01000003">
    <property type="protein sequence ID" value="STS91283.1"/>
    <property type="molecule type" value="Genomic_DNA"/>
</dbReference>
<organism evidence="3 4">
    <name type="scientific">Klebsiella variicola</name>
    <dbReference type="NCBI Taxonomy" id="244366"/>
    <lineage>
        <taxon>Bacteria</taxon>
        <taxon>Pseudomonadati</taxon>
        <taxon>Pseudomonadota</taxon>
        <taxon>Gammaproteobacteria</taxon>
        <taxon>Enterobacterales</taxon>
        <taxon>Enterobacteriaceae</taxon>
        <taxon>Klebsiella/Raoultella group</taxon>
        <taxon>Klebsiella</taxon>
        <taxon>Klebsiella pneumoniae complex</taxon>
    </lineage>
</organism>
<keyword evidence="1" id="KW-0732">Signal</keyword>
<sequence>MLLWLGPGLFVLAGAGVIIARRAVVRDIPDAALSAEERQRLAALLKEGKER</sequence>
<dbReference type="Pfam" id="PF03918">
    <property type="entry name" value="CcmH"/>
    <property type="match status" value="1"/>
</dbReference>
<keyword evidence="1" id="KW-0408">Iron</keyword>
<comment type="function">
    <text evidence="1">Possible subunit of a heme lyase.</text>
</comment>
<evidence type="ECO:0000313" key="4">
    <source>
        <dbReference type="Proteomes" id="UP000254545"/>
    </source>
</evidence>
<dbReference type="InterPro" id="IPR005616">
    <property type="entry name" value="CcmH/CycL/Ccl2/NrfF_N"/>
</dbReference>
<evidence type="ECO:0000256" key="1">
    <source>
        <dbReference type="RuleBase" id="RU364112"/>
    </source>
</evidence>
<dbReference type="AlphaFoldDB" id="A0A7H4MLT3"/>
<reference evidence="3 4" key="1">
    <citation type="submission" date="2018-06" db="EMBL/GenBank/DDBJ databases">
        <authorList>
            <consortium name="Pathogen Informatics"/>
            <person name="Doyle S."/>
        </authorList>
    </citation>
    <scope>NUCLEOTIDE SEQUENCE [LARGE SCALE GENOMIC DNA]</scope>
    <source>
        <strain evidence="3 4">NCTC9177</strain>
    </source>
</reference>
<proteinExistence type="inferred from homology"/>